<sequence length="274" mass="31201">MEKRHPQYWLENGSIVIFHEDLTYLLPSSLILRLSPQFVSLCCVTLSDRASSLSSSEDILCVSIKEELQVRGEELDALVAHILHDIQLDDGVDFKHVLRLYIISSPSKCNFKQIHRIVTKFLRNNYLSHPLKLDLNDWRLLECARNLAVQLEDKALQKALTKALYYSYTVHDDIALEKGSNNQISSTDVAITERLMSNLSEHFSPTLFQPPAALHMECTDVYAGLWMERAVQPAFTDNGTANPFFTLKRLSGLDWKRETDPIGNESYMSQGSII</sequence>
<dbReference type="InParanoid" id="A0A286UWG6"/>
<dbReference type="STRING" id="2282107.A0A286UWG6"/>
<name>A0A286UWG6_9AGAM</name>
<protein>
    <submittedName>
        <fullName evidence="1">Uncharacterized protein</fullName>
    </submittedName>
</protein>
<dbReference type="EMBL" id="NBII01000001">
    <property type="protein sequence ID" value="PAV23949.1"/>
    <property type="molecule type" value="Genomic_DNA"/>
</dbReference>
<accession>A0A286UWG6</accession>
<keyword evidence="2" id="KW-1185">Reference proteome</keyword>
<comment type="caution">
    <text evidence="1">The sequence shown here is derived from an EMBL/GenBank/DDBJ whole genome shotgun (WGS) entry which is preliminary data.</text>
</comment>
<reference evidence="1 2" key="1">
    <citation type="journal article" date="2017" name="Mol. Ecol.">
        <title>Comparative and population genomic landscape of Phellinus noxius: A hypervariable fungus causing root rot in trees.</title>
        <authorList>
            <person name="Chung C.L."/>
            <person name="Lee T.J."/>
            <person name="Akiba M."/>
            <person name="Lee H.H."/>
            <person name="Kuo T.H."/>
            <person name="Liu D."/>
            <person name="Ke H.M."/>
            <person name="Yokoi T."/>
            <person name="Roa M.B."/>
            <person name="Lu M.J."/>
            <person name="Chang Y.Y."/>
            <person name="Ann P.J."/>
            <person name="Tsai J.N."/>
            <person name="Chen C.Y."/>
            <person name="Tzean S.S."/>
            <person name="Ota Y."/>
            <person name="Hattori T."/>
            <person name="Sahashi N."/>
            <person name="Liou R.F."/>
            <person name="Kikuchi T."/>
            <person name="Tsai I.J."/>
        </authorList>
    </citation>
    <scope>NUCLEOTIDE SEQUENCE [LARGE SCALE GENOMIC DNA]</scope>
    <source>
        <strain evidence="1 2">FFPRI411160</strain>
    </source>
</reference>
<dbReference type="Proteomes" id="UP000217199">
    <property type="component" value="Unassembled WGS sequence"/>
</dbReference>
<proteinExistence type="predicted"/>
<organism evidence="1 2">
    <name type="scientific">Pyrrhoderma noxium</name>
    <dbReference type="NCBI Taxonomy" id="2282107"/>
    <lineage>
        <taxon>Eukaryota</taxon>
        <taxon>Fungi</taxon>
        <taxon>Dikarya</taxon>
        <taxon>Basidiomycota</taxon>
        <taxon>Agaricomycotina</taxon>
        <taxon>Agaricomycetes</taxon>
        <taxon>Hymenochaetales</taxon>
        <taxon>Hymenochaetaceae</taxon>
        <taxon>Pyrrhoderma</taxon>
    </lineage>
</organism>
<dbReference type="AlphaFoldDB" id="A0A286UWG6"/>
<evidence type="ECO:0000313" key="2">
    <source>
        <dbReference type="Proteomes" id="UP000217199"/>
    </source>
</evidence>
<evidence type="ECO:0000313" key="1">
    <source>
        <dbReference type="EMBL" id="PAV23949.1"/>
    </source>
</evidence>
<dbReference type="OrthoDB" id="3249359at2759"/>
<gene>
    <name evidence="1" type="ORF">PNOK_0101700</name>
</gene>